<organism evidence="10 11">
    <name type="scientific">Ambrosiozyma monospora</name>
    <name type="common">Yeast</name>
    <name type="synonym">Endomycopsis monosporus</name>
    <dbReference type="NCBI Taxonomy" id="43982"/>
    <lineage>
        <taxon>Eukaryota</taxon>
        <taxon>Fungi</taxon>
        <taxon>Dikarya</taxon>
        <taxon>Ascomycota</taxon>
        <taxon>Saccharomycotina</taxon>
        <taxon>Pichiomycetes</taxon>
        <taxon>Pichiales</taxon>
        <taxon>Pichiaceae</taxon>
        <taxon>Ambrosiozyma</taxon>
    </lineage>
</organism>
<dbReference type="Gene3D" id="1.25.10.10">
    <property type="entry name" value="Leucine-rich Repeat Variant"/>
    <property type="match status" value="1"/>
</dbReference>
<dbReference type="SUPFAM" id="SSF48371">
    <property type="entry name" value="ARM repeat"/>
    <property type="match status" value="1"/>
</dbReference>
<feature type="compositionally biased region" description="Polar residues" evidence="8">
    <location>
        <begin position="8"/>
        <end position="20"/>
    </location>
</feature>
<feature type="region of interest" description="Disordered" evidence="8">
    <location>
        <begin position="561"/>
        <end position="601"/>
    </location>
</feature>
<dbReference type="Pfam" id="PF12719">
    <property type="entry name" value="Cnd3"/>
    <property type="match status" value="1"/>
</dbReference>
<comment type="caution">
    <text evidence="10">The sequence shown here is derived from an EMBL/GenBank/DDBJ whole genome shotgun (WGS) entry which is preliminary data.</text>
</comment>
<dbReference type="InterPro" id="IPR016024">
    <property type="entry name" value="ARM-type_fold"/>
</dbReference>
<evidence type="ECO:0000259" key="9">
    <source>
        <dbReference type="Pfam" id="PF12719"/>
    </source>
</evidence>
<evidence type="ECO:0000256" key="4">
    <source>
        <dbReference type="ARBA" id="ARBA00022618"/>
    </source>
</evidence>
<proteinExistence type="inferred from homology"/>
<sequence length="1232" mass="139991">MADLQDTGVYQASSATTSPSPLHDQETLENTPQQQPKSPRARVTTAQHRRTLTRLNELNDLSDIEKAIRNVFQEAQKQVGTHKRQTAVLNTIQKRCFELGISNKFNDIFCGMVNRVLDKKKGYSPADRIVKFIASFIKVITVEEKDEDDDEEEDDDDEEQPDDFKMFNGFVTHLIHHLQKGFESVNKNVRIRSCELLSFVMHSTSSLDAALYDKLFADLDKRSSDSDMTVRKYAIACLAGFQNEDFETNTSRAGKKIRFIMQNDTSAEVRKSCLNQVEKTIHTNIYIFERAKDTSDTVRKLLFEKILPKYKVQDIPFQAKEKLLTYGLKDRVDAVREVAIKWLTVSWYQDCENNITKLLQELNVLHSEIAETAVKTFLETMDIEDMKTRFQFTEDHIENLTPEHALLIRVFHEFCIDKGVIDSVNTLFPDIPDLASLIKKFFDERRSLQYLYHLYNNGLPNVDGEYICKDDLYDETYYDFIIVQLLKIACGYDYSDDFGRGQMLATLKVILREDTWLSESIAQYLLACLRKLTINERDFTQVIIVEIINDMVHPETLENTNDLVNTQSNPVGNSHTDDGLLGENEEEEEDNDDDEDVDDFNPELLASMTPEELLRHSELEKAKRMVREKENAQKQEEDHVLKMGAAQLASALIIVKRMLELVEESLAGNQFVSSLLDSLISPAVKRRESEIRLLAVSCMGLCCMLDEKLAKSNLYLFHVISTKSDSEKLKIAGLKIISDLLTAHGSSIMSEEASRQSDVDSMVVDVNQTVCAFDISKLFYAALNSYESPQLQVIACEAIMKMFLCQSIDDDELFEAILINYFGSKIDQNEAMKQCLTFCIPAYAFSSVDHQGRLVRIVADTIFRIFEDRYLVYEELDKKRLIDQQSRKNKRKKEESDDLMIKREKPFKDTENGILDQIAEWTNPGNVCHKDDDASSCNPSHAKLALQLLSYCSRIHPTSGRKNFVKAVFRILPELSFGAAVGYETLNEIQKVLESDALFYGELSEALKFASCQKNYTKFLNYVKQCLSETSSQQEAAEETHDTTTDSTNTQQQDINATTYTSIVPVPTFEPVAEPDTASNGNNDDSDTDSLFNGTLQLQDTGTHESTQNPIPEESTIPDLSAPIPITVKEEEQVSHVPQSTVKQEYETVGQTQVKVEEGMVKRERKRSLFSPTPSPKKKQNIFGGSSTSGTGRLFQGNSSRKTRSTGKPHMESEIILISDSEPDDDEIIILD</sequence>
<feature type="compositionally biased region" description="Low complexity" evidence="8">
    <location>
        <begin position="1045"/>
        <end position="1054"/>
    </location>
</feature>
<dbReference type="InterPro" id="IPR027165">
    <property type="entry name" value="CND3"/>
</dbReference>
<keyword evidence="6" id="KW-0226">DNA condensation</keyword>
<feature type="compositionally biased region" description="Polar residues" evidence="8">
    <location>
        <begin position="561"/>
        <end position="574"/>
    </location>
</feature>
<dbReference type="InterPro" id="IPR025977">
    <property type="entry name" value="Cnd3_C"/>
</dbReference>
<dbReference type="GO" id="GO:0051301">
    <property type="term" value="P:cell division"/>
    <property type="evidence" value="ECO:0007669"/>
    <property type="project" value="UniProtKB-KW"/>
</dbReference>
<dbReference type="AlphaFoldDB" id="A0A9W6YSV1"/>
<evidence type="ECO:0000256" key="3">
    <source>
        <dbReference type="ARBA" id="ARBA00022454"/>
    </source>
</evidence>
<dbReference type="GO" id="GO:0000793">
    <property type="term" value="C:condensed chromosome"/>
    <property type="evidence" value="ECO:0007669"/>
    <property type="project" value="TreeGrafter"/>
</dbReference>
<feature type="region of interest" description="Disordered" evidence="8">
    <location>
        <begin position="1034"/>
        <end position="1056"/>
    </location>
</feature>
<dbReference type="PANTHER" id="PTHR14418:SF5">
    <property type="entry name" value="CONDENSIN COMPLEX SUBUNIT 3"/>
    <property type="match status" value="1"/>
</dbReference>
<keyword evidence="7" id="KW-0131">Cell cycle</keyword>
<dbReference type="EMBL" id="BSXU01000496">
    <property type="protein sequence ID" value="GMG20890.1"/>
    <property type="molecule type" value="Genomic_DNA"/>
</dbReference>
<feature type="compositionally biased region" description="Polar residues" evidence="8">
    <location>
        <begin position="1183"/>
        <end position="1200"/>
    </location>
</feature>
<feature type="region of interest" description="Disordered" evidence="8">
    <location>
        <begin position="1162"/>
        <end position="1214"/>
    </location>
</feature>
<feature type="compositionally biased region" description="Acidic residues" evidence="8">
    <location>
        <begin position="583"/>
        <end position="601"/>
    </location>
</feature>
<evidence type="ECO:0000256" key="7">
    <source>
        <dbReference type="ARBA" id="ARBA00023306"/>
    </source>
</evidence>
<comment type="similarity">
    <text evidence="2">Belongs to the CND3 (condensin subunit 3) family.</text>
</comment>
<keyword evidence="5" id="KW-0498">Mitosis</keyword>
<evidence type="ECO:0000256" key="6">
    <source>
        <dbReference type="ARBA" id="ARBA00023067"/>
    </source>
</evidence>
<feature type="domain" description="Nuclear condensin complex subunit 3 C-terminal" evidence="9">
    <location>
        <begin position="652"/>
        <end position="976"/>
    </location>
</feature>
<dbReference type="Proteomes" id="UP001165063">
    <property type="component" value="Unassembled WGS sequence"/>
</dbReference>
<comment type="subcellular location">
    <subcellularLocation>
        <location evidence="1">Chromosome</location>
    </subcellularLocation>
</comment>
<feature type="compositionally biased region" description="Polar residues" evidence="8">
    <location>
        <begin position="28"/>
        <end position="37"/>
    </location>
</feature>
<dbReference type="PANTHER" id="PTHR14418">
    <property type="entry name" value="CONDENSIN COMPLEX SUBUNIT 3-RELATED"/>
    <property type="match status" value="1"/>
</dbReference>
<keyword evidence="3" id="KW-0158">Chromosome</keyword>
<evidence type="ECO:0000313" key="10">
    <source>
        <dbReference type="EMBL" id="GMG20890.1"/>
    </source>
</evidence>
<dbReference type="GO" id="GO:0000796">
    <property type="term" value="C:condensin complex"/>
    <property type="evidence" value="ECO:0007669"/>
    <property type="project" value="InterPro"/>
</dbReference>
<dbReference type="InterPro" id="IPR011989">
    <property type="entry name" value="ARM-like"/>
</dbReference>
<evidence type="ECO:0000256" key="1">
    <source>
        <dbReference type="ARBA" id="ARBA00004286"/>
    </source>
</evidence>
<feature type="region of interest" description="Disordered" evidence="8">
    <location>
        <begin position="1070"/>
        <end position="1094"/>
    </location>
</feature>
<protein>
    <submittedName>
        <fullName evidence="10">Unnamed protein product</fullName>
    </submittedName>
</protein>
<evidence type="ECO:0000256" key="8">
    <source>
        <dbReference type="SAM" id="MobiDB-lite"/>
    </source>
</evidence>
<dbReference type="OrthoDB" id="27187at2759"/>
<evidence type="ECO:0000256" key="5">
    <source>
        <dbReference type="ARBA" id="ARBA00022776"/>
    </source>
</evidence>
<name>A0A9W6YSV1_AMBMO</name>
<evidence type="ECO:0000256" key="2">
    <source>
        <dbReference type="ARBA" id="ARBA00006533"/>
    </source>
</evidence>
<keyword evidence="11" id="KW-1185">Reference proteome</keyword>
<accession>A0A9W6YSV1</accession>
<gene>
    <name evidence="10" type="ORF">Amon01_000156900</name>
</gene>
<feature type="region of interest" description="Disordered" evidence="8">
    <location>
        <begin position="1"/>
        <end position="46"/>
    </location>
</feature>
<evidence type="ECO:0000313" key="11">
    <source>
        <dbReference type="Proteomes" id="UP001165063"/>
    </source>
</evidence>
<reference evidence="10" key="1">
    <citation type="submission" date="2023-04" db="EMBL/GenBank/DDBJ databases">
        <title>Ambrosiozyma monospora NBRC 1965.</title>
        <authorList>
            <person name="Ichikawa N."/>
            <person name="Sato H."/>
            <person name="Tonouchi N."/>
        </authorList>
    </citation>
    <scope>NUCLEOTIDE SEQUENCE</scope>
    <source>
        <strain evidence="10">NBRC 1965</strain>
    </source>
</reference>
<dbReference type="GO" id="GO:0007076">
    <property type="term" value="P:mitotic chromosome condensation"/>
    <property type="evidence" value="ECO:0007669"/>
    <property type="project" value="InterPro"/>
</dbReference>
<keyword evidence="4" id="KW-0132">Cell division</keyword>